<dbReference type="KEGG" id="pog:Pogu_0022"/>
<dbReference type="AlphaFoldDB" id="H6Q619"/>
<dbReference type="eggNOG" id="arCOG05559">
    <property type="taxonomic scope" value="Archaea"/>
</dbReference>
<evidence type="ECO:0000313" key="2">
    <source>
        <dbReference type="Proteomes" id="UP000009062"/>
    </source>
</evidence>
<keyword evidence="2" id="KW-1185">Reference proteome</keyword>
<dbReference type="EMBL" id="CP003316">
    <property type="protein sequence ID" value="AFA38049.1"/>
    <property type="molecule type" value="Genomic_DNA"/>
</dbReference>
<dbReference type="Proteomes" id="UP000009062">
    <property type="component" value="Chromosome"/>
</dbReference>
<accession>H6Q619</accession>
<proteinExistence type="predicted"/>
<evidence type="ECO:0000313" key="1">
    <source>
        <dbReference type="EMBL" id="AFA38049.1"/>
    </source>
</evidence>
<evidence type="ECO:0008006" key="3">
    <source>
        <dbReference type="Google" id="ProtNLM"/>
    </source>
</evidence>
<gene>
    <name evidence="1" type="ordered locus">Pogu_0022</name>
</gene>
<reference evidence="1 2" key="1">
    <citation type="journal article" date="2012" name="Stand. Genomic Sci.">
        <title>Complete genome sequence of Pyrobaculum oguniense.</title>
        <authorList>
            <person name="Bernick D.L."/>
            <person name="Karplus K."/>
            <person name="Lui L.M."/>
            <person name="Coker J.K."/>
            <person name="Murphy J.N."/>
            <person name="Chan P.P."/>
            <person name="Cozen A.E."/>
            <person name="Lowe T.M."/>
        </authorList>
    </citation>
    <scope>NUCLEOTIDE SEQUENCE [LARGE SCALE GENOMIC DNA]</scope>
    <source>
        <strain evidence="1 2">TE7</strain>
    </source>
</reference>
<name>H6Q619_PYROT</name>
<dbReference type="STRING" id="698757.Pogu_0022"/>
<organism evidence="1 2">
    <name type="scientific">Pyrobaculum oguniense (strain DSM 13380 / JCM 10595 / TE7)</name>
    <dbReference type="NCBI Taxonomy" id="698757"/>
    <lineage>
        <taxon>Archaea</taxon>
        <taxon>Thermoproteota</taxon>
        <taxon>Thermoprotei</taxon>
        <taxon>Thermoproteales</taxon>
        <taxon>Thermoproteaceae</taxon>
        <taxon>Pyrobaculum</taxon>
    </lineage>
</organism>
<protein>
    <recommendedName>
        <fullName evidence="3">TFIIB zinc-binding protein</fullName>
    </recommendedName>
</protein>
<dbReference type="HOGENOM" id="CLU_154340_0_0_2"/>
<sequence length="124" mass="13451">MTRRGAAFPWPRCPYCHSANVVAVGEYACRECGTAIGPVLMPPATKEAPPPPPKYRLTMAALEQVDKRSVRWRYSEVVKMHLGKAAEVLGAEVAAVALDIFKRLAGLPGEVAEGYRGRFSVHSG</sequence>